<dbReference type="PANTHER" id="PTHR42781:SF4">
    <property type="entry name" value="SPERMIDINE_PUTRESCINE IMPORT ATP-BINDING PROTEIN POTA"/>
    <property type="match status" value="1"/>
</dbReference>
<protein>
    <submittedName>
        <fullName evidence="10">Iron(III) transport system ATP-binding protein</fullName>
    </submittedName>
</protein>
<dbReference type="PROSITE" id="PS50893">
    <property type="entry name" value="ABC_TRANSPORTER_2"/>
    <property type="match status" value="1"/>
</dbReference>
<dbReference type="SUPFAM" id="SSF50331">
    <property type="entry name" value="MOP-like"/>
    <property type="match status" value="1"/>
</dbReference>
<keyword evidence="7" id="KW-0406">Ion transport</keyword>
<dbReference type="OrthoDB" id="1114670at2"/>
<evidence type="ECO:0000256" key="8">
    <source>
        <dbReference type="ARBA" id="ARBA00023136"/>
    </source>
</evidence>
<dbReference type="FunFam" id="3.40.50.300:FF:000425">
    <property type="entry name" value="Probable ABC transporter, ATP-binding subunit"/>
    <property type="match status" value="1"/>
</dbReference>
<dbReference type="InterPro" id="IPR012340">
    <property type="entry name" value="NA-bd_OB-fold"/>
</dbReference>
<evidence type="ECO:0000259" key="9">
    <source>
        <dbReference type="PROSITE" id="PS50893"/>
    </source>
</evidence>
<dbReference type="Gene3D" id="3.40.50.300">
    <property type="entry name" value="P-loop containing nucleotide triphosphate hydrolases"/>
    <property type="match status" value="1"/>
</dbReference>
<dbReference type="InterPro" id="IPR027417">
    <property type="entry name" value="P-loop_NTPase"/>
</dbReference>
<dbReference type="InterPro" id="IPR017871">
    <property type="entry name" value="ABC_transporter-like_CS"/>
</dbReference>
<evidence type="ECO:0000256" key="4">
    <source>
        <dbReference type="ARBA" id="ARBA00022741"/>
    </source>
</evidence>
<evidence type="ECO:0000256" key="5">
    <source>
        <dbReference type="ARBA" id="ARBA00022840"/>
    </source>
</evidence>
<dbReference type="InterPro" id="IPR050093">
    <property type="entry name" value="ABC_SmlMolc_Importer"/>
</dbReference>
<evidence type="ECO:0000256" key="7">
    <source>
        <dbReference type="ARBA" id="ARBA00023065"/>
    </source>
</evidence>
<dbReference type="InterPro" id="IPR003593">
    <property type="entry name" value="AAA+_ATPase"/>
</dbReference>
<dbReference type="Proteomes" id="UP000198393">
    <property type="component" value="Unassembled WGS sequence"/>
</dbReference>
<keyword evidence="2" id="KW-1003">Cell membrane</keyword>
<dbReference type="Pfam" id="PF00005">
    <property type="entry name" value="ABC_tran"/>
    <property type="match status" value="1"/>
</dbReference>
<dbReference type="SUPFAM" id="SSF52540">
    <property type="entry name" value="P-loop containing nucleoside triphosphate hydrolases"/>
    <property type="match status" value="1"/>
</dbReference>
<evidence type="ECO:0000256" key="2">
    <source>
        <dbReference type="ARBA" id="ARBA00022475"/>
    </source>
</evidence>
<dbReference type="GO" id="GO:0016887">
    <property type="term" value="F:ATP hydrolysis activity"/>
    <property type="evidence" value="ECO:0007669"/>
    <property type="project" value="InterPro"/>
</dbReference>
<evidence type="ECO:0000313" key="11">
    <source>
        <dbReference type="Proteomes" id="UP000198393"/>
    </source>
</evidence>
<dbReference type="EMBL" id="FZPD01000004">
    <property type="protein sequence ID" value="SNT18527.1"/>
    <property type="molecule type" value="Genomic_DNA"/>
</dbReference>
<dbReference type="GO" id="GO:0015408">
    <property type="term" value="F:ABC-type ferric iron transporter activity"/>
    <property type="evidence" value="ECO:0007669"/>
    <property type="project" value="InterPro"/>
</dbReference>
<dbReference type="Gene3D" id="2.40.50.140">
    <property type="entry name" value="Nucleic acid-binding proteins"/>
    <property type="match status" value="1"/>
</dbReference>
<evidence type="ECO:0000313" key="10">
    <source>
        <dbReference type="EMBL" id="SNT18527.1"/>
    </source>
</evidence>
<evidence type="ECO:0000256" key="6">
    <source>
        <dbReference type="ARBA" id="ARBA00023004"/>
    </source>
</evidence>
<dbReference type="GO" id="GO:0015697">
    <property type="term" value="P:quaternary ammonium group transport"/>
    <property type="evidence" value="ECO:0007669"/>
    <property type="project" value="UniProtKB-ARBA"/>
</dbReference>
<organism evidence="10 11">
    <name type="scientific">Ekhidna lutea</name>
    <dbReference type="NCBI Taxonomy" id="447679"/>
    <lineage>
        <taxon>Bacteria</taxon>
        <taxon>Pseudomonadati</taxon>
        <taxon>Bacteroidota</taxon>
        <taxon>Cytophagia</taxon>
        <taxon>Cytophagales</taxon>
        <taxon>Reichenbachiellaceae</taxon>
        <taxon>Ekhidna</taxon>
    </lineage>
</organism>
<dbReference type="GO" id="GO:0005524">
    <property type="term" value="F:ATP binding"/>
    <property type="evidence" value="ECO:0007669"/>
    <property type="project" value="UniProtKB-KW"/>
</dbReference>
<dbReference type="AlphaFoldDB" id="A0A239KJG7"/>
<dbReference type="PROSITE" id="PS00211">
    <property type="entry name" value="ABC_TRANSPORTER_1"/>
    <property type="match status" value="1"/>
</dbReference>
<dbReference type="SMART" id="SM00382">
    <property type="entry name" value="AAA"/>
    <property type="match status" value="1"/>
</dbReference>
<keyword evidence="6" id="KW-0408">Iron</keyword>
<evidence type="ECO:0000256" key="1">
    <source>
        <dbReference type="ARBA" id="ARBA00022448"/>
    </source>
</evidence>
<keyword evidence="1" id="KW-0813">Transport</keyword>
<keyword evidence="8" id="KW-0472">Membrane</keyword>
<reference evidence="10 11" key="1">
    <citation type="submission" date="2017-06" db="EMBL/GenBank/DDBJ databases">
        <authorList>
            <person name="Kim H.J."/>
            <person name="Triplett B.A."/>
        </authorList>
    </citation>
    <scope>NUCLEOTIDE SEQUENCE [LARGE SCALE GENOMIC DNA]</scope>
    <source>
        <strain evidence="10 11">DSM 19307</strain>
    </source>
</reference>
<name>A0A239KJG7_EKHLU</name>
<feature type="domain" description="ABC transporter" evidence="9">
    <location>
        <begin position="3"/>
        <end position="229"/>
    </location>
</feature>
<sequence length="336" mass="37553">MKLSVEHISKSFEKTQVLKDISLEVKKGEILSLTGESGCGKSTLLRIISGLEAPDDGSILLNGQNITSWKPEKRKFGFVFQNLSLFPHLSVKGNIFYAIKKKDQTAEKLNHLVEMTGLKGLENRYPHELSGGQQQRVALARALAINPELLILDEPFSSLDELLKAKLREEIFDLLRSLHITTILVSHQASDAFLIADKLVVMKDGAIQQSGTPSEVYQKPISPYVSDFFGASVIINAKNKDENIVETSFGSLKIANNRADDFQLFVRPENIQITTSRDFNLSGKVLKKEFKGPHDVLKIGNNSTSEFISLETERCPHEVGETIYLKVPEKEVQIFK</sequence>
<proteinExistence type="predicted"/>
<evidence type="ECO:0000256" key="3">
    <source>
        <dbReference type="ARBA" id="ARBA00022496"/>
    </source>
</evidence>
<keyword evidence="5 10" id="KW-0067">ATP-binding</keyword>
<gene>
    <name evidence="10" type="ORF">SAMN05421640_2721</name>
</gene>
<accession>A0A239KJG7</accession>
<dbReference type="InterPro" id="IPR008995">
    <property type="entry name" value="Mo/tungstate-bd_C_term_dom"/>
</dbReference>
<keyword evidence="4" id="KW-0547">Nucleotide-binding</keyword>
<dbReference type="RefSeq" id="WP_089357405.1">
    <property type="nucleotide sequence ID" value="NZ_FZPD01000004.1"/>
</dbReference>
<keyword evidence="11" id="KW-1185">Reference proteome</keyword>
<dbReference type="InterPro" id="IPR015853">
    <property type="entry name" value="ABC_transpr_FbpC"/>
</dbReference>
<dbReference type="GO" id="GO:0016020">
    <property type="term" value="C:membrane"/>
    <property type="evidence" value="ECO:0007669"/>
    <property type="project" value="InterPro"/>
</dbReference>
<dbReference type="Gene3D" id="2.40.50.100">
    <property type="match status" value="1"/>
</dbReference>
<keyword evidence="3" id="KW-0410">Iron transport</keyword>
<dbReference type="InterPro" id="IPR003439">
    <property type="entry name" value="ABC_transporter-like_ATP-bd"/>
</dbReference>
<dbReference type="CDD" id="cd03259">
    <property type="entry name" value="ABC_Carb_Solutes_like"/>
    <property type="match status" value="1"/>
</dbReference>
<dbReference type="PANTHER" id="PTHR42781">
    <property type="entry name" value="SPERMIDINE/PUTRESCINE IMPORT ATP-BINDING PROTEIN POTA"/>
    <property type="match status" value="1"/>
</dbReference>